<dbReference type="EMBL" id="JAJAGQ010000003">
    <property type="protein sequence ID" value="KAJ8567318.1"/>
    <property type="molecule type" value="Genomic_DNA"/>
</dbReference>
<accession>A0A9Q1MVD8</accession>
<organism evidence="1 2">
    <name type="scientific">Anisodus acutangulus</name>
    <dbReference type="NCBI Taxonomy" id="402998"/>
    <lineage>
        <taxon>Eukaryota</taxon>
        <taxon>Viridiplantae</taxon>
        <taxon>Streptophyta</taxon>
        <taxon>Embryophyta</taxon>
        <taxon>Tracheophyta</taxon>
        <taxon>Spermatophyta</taxon>
        <taxon>Magnoliopsida</taxon>
        <taxon>eudicotyledons</taxon>
        <taxon>Gunneridae</taxon>
        <taxon>Pentapetalae</taxon>
        <taxon>asterids</taxon>
        <taxon>lamiids</taxon>
        <taxon>Solanales</taxon>
        <taxon>Solanaceae</taxon>
        <taxon>Solanoideae</taxon>
        <taxon>Hyoscyameae</taxon>
        <taxon>Anisodus</taxon>
    </lineage>
</organism>
<evidence type="ECO:0000313" key="2">
    <source>
        <dbReference type="Proteomes" id="UP001152561"/>
    </source>
</evidence>
<keyword evidence="2" id="KW-1185">Reference proteome</keyword>
<dbReference type="Proteomes" id="UP001152561">
    <property type="component" value="Unassembled WGS sequence"/>
</dbReference>
<gene>
    <name evidence="1" type="ORF">K7X08_019526</name>
</gene>
<dbReference type="AlphaFoldDB" id="A0A9Q1MVD8"/>
<evidence type="ECO:0000313" key="1">
    <source>
        <dbReference type="EMBL" id="KAJ8567318.1"/>
    </source>
</evidence>
<reference evidence="2" key="1">
    <citation type="journal article" date="2023" name="Proc. Natl. Acad. Sci. U.S.A.">
        <title>Genomic and structural basis for evolution of tropane alkaloid biosynthesis.</title>
        <authorList>
            <person name="Wanga Y.-J."/>
            <person name="Taina T."/>
            <person name="Yua J.-Y."/>
            <person name="Lia J."/>
            <person name="Xua B."/>
            <person name="Chenc J."/>
            <person name="D'Auriad J.C."/>
            <person name="Huanga J.-P."/>
            <person name="Huanga S.-X."/>
        </authorList>
    </citation>
    <scope>NUCLEOTIDE SEQUENCE [LARGE SCALE GENOMIC DNA]</scope>
    <source>
        <strain evidence="2">cv. KIB-2019</strain>
    </source>
</reference>
<protein>
    <submittedName>
        <fullName evidence="1">Uncharacterized protein</fullName>
    </submittedName>
</protein>
<comment type="caution">
    <text evidence="1">The sequence shown here is derived from an EMBL/GenBank/DDBJ whole genome shotgun (WGS) entry which is preliminary data.</text>
</comment>
<sequence length="143" mass="15996">MIELTAQMGAQQLKYAPTQHFTPAQHNQILRMLNKEGISDNMANCPISSTEDNLPICLQDIPIYDGDQHQIGDPTAGVHAHEEGRASENEIHEVHDLIPVEVEDNIFAHEDEELDDVFTEQITCGDVDAEHMAGDMRNIYLCS</sequence>
<proteinExistence type="predicted"/>
<name>A0A9Q1MVD8_9SOLA</name>